<keyword evidence="3" id="KW-0238">DNA-binding</keyword>
<keyword evidence="2" id="KW-0805">Transcription regulation</keyword>
<dbReference type="Proteomes" id="UP001652442">
    <property type="component" value="Unassembled WGS sequence"/>
</dbReference>
<accession>A0ABT2TEY6</accession>
<evidence type="ECO:0000313" key="7">
    <source>
        <dbReference type="Proteomes" id="UP001652442"/>
    </source>
</evidence>
<dbReference type="SUPFAM" id="SSF46785">
    <property type="entry name" value="Winged helix' DNA-binding domain"/>
    <property type="match status" value="1"/>
</dbReference>
<organism evidence="6 7">
    <name type="scientific">Brotonthovivens ammoniilytica</name>
    <dbReference type="NCBI Taxonomy" id="2981725"/>
    <lineage>
        <taxon>Bacteria</taxon>
        <taxon>Bacillati</taxon>
        <taxon>Bacillota</taxon>
        <taxon>Clostridia</taxon>
        <taxon>Lachnospirales</taxon>
        <taxon>Lachnospiraceae</taxon>
        <taxon>Brotonthovivens</taxon>
    </lineage>
</organism>
<comment type="similarity">
    <text evidence="1">Belongs to the LysR transcriptional regulatory family.</text>
</comment>
<protein>
    <submittedName>
        <fullName evidence="6">LysR family transcriptional regulator</fullName>
    </submittedName>
</protein>
<dbReference type="InterPro" id="IPR000847">
    <property type="entry name" value="LysR_HTH_N"/>
</dbReference>
<evidence type="ECO:0000256" key="3">
    <source>
        <dbReference type="ARBA" id="ARBA00023125"/>
    </source>
</evidence>
<dbReference type="Pfam" id="PF00126">
    <property type="entry name" value="HTH_1"/>
    <property type="match status" value="1"/>
</dbReference>
<dbReference type="SUPFAM" id="SSF53850">
    <property type="entry name" value="Periplasmic binding protein-like II"/>
    <property type="match status" value="1"/>
</dbReference>
<sequence>MNTQQLQCFLYVADRLSFTKAADDLYLSVPTVTHHIKSLEEELNTKLFFRTRQIVRLTEAGTIFYEDAKEIFNKIMFTQQRLQDIAKQELKFLTIGCSSNYELEELTDAVTAIHQEFPRLRCPFTITDPFTLRHLFESGQLHLILSSYTASKDIKDCSFQKIKTFQNYALVPPEHKLWEKAEITLEELKGHCIITLHPRLIPFYTDQKLQKYLLFHVQDHADLICENEAVSMLMAKCGYGVCVLPDILIPSDLKDLKVLPIRDVQKLDYGITFRHNNMEQQIQYFLDYFK</sequence>
<gene>
    <name evidence="6" type="ORF">OCV88_00200</name>
</gene>
<reference evidence="6 7" key="1">
    <citation type="journal article" date="2021" name="ISME Commun">
        <title>Automated analysis of genomic sequences facilitates high-throughput and comprehensive description of bacteria.</title>
        <authorList>
            <person name="Hitch T.C.A."/>
        </authorList>
    </citation>
    <scope>NUCLEOTIDE SEQUENCE [LARGE SCALE GENOMIC DNA]</scope>
    <source>
        <strain evidence="6 7">Sanger_109</strain>
    </source>
</reference>
<dbReference type="CDD" id="cd05466">
    <property type="entry name" value="PBP2_LTTR_substrate"/>
    <property type="match status" value="1"/>
</dbReference>
<dbReference type="PROSITE" id="PS50931">
    <property type="entry name" value="HTH_LYSR"/>
    <property type="match status" value="1"/>
</dbReference>
<dbReference type="Pfam" id="PF03466">
    <property type="entry name" value="LysR_substrate"/>
    <property type="match status" value="1"/>
</dbReference>
<dbReference type="PANTHER" id="PTHR30126:SF40">
    <property type="entry name" value="HTH-TYPE TRANSCRIPTIONAL REGULATOR GLTR"/>
    <property type="match status" value="1"/>
</dbReference>
<proteinExistence type="inferred from homology"/>
<dbReference type="Gene3D" id="1.10.10.10">
    <property type="entry name" value="Winged helix-like DNA-binding domain superfamily/Winged helix DNA-binding domain"/>
    <property type="match status" value="1"/>
</dbReference>
<keyword evidence="4" id="KW-0804">Transcription</keyword>
<evidence type="ECO:0000313" key="6">
    <source>
        <dbReference type="EMBL" id="MCU6760753.1"/>
    </source>
</evidence>
<evidence type="ECO:0000256" key="2">
    <source>
        <dbReference type="ARBA" id="ARBA00023015"/>
    </source>
</evidence>
<dbReference type="RefSeq" id="WP_262590540.1">
    <property type="nucleotide sequence ID" value="NZ_JAOQJQ010000001.1"/>
</dbReference>
<dbReference type="Gene3D" id="3.40.190.10">
    <property type="entry name" value="Periplasmic binding protein-like II"/>
    <property type="match status" value="2"/>
</dbReference>
<dbReference type="EMBL" id="JAOQJQ010000001">
    <property type="protein sequence ID" value="MCU6760753.1"/>
    <property type="molecule type" value="Genomic_DNA"/>
</dbReference>
<dbReference type="PANTHER" id="PTHR30126">
    <property type="entry name" value="HTH-TYPE TRANSCRIPTIONAL REGULATOR"/>
    <property type="match status" value="1"/>
</dbReference>
<dbReference type="PRINTS" id="PR00039">
    <property type="entry name" value="HTHLYSR"/>
</dbReference>
<keyword evidence="7" id="KW-1185">Reference proteome</keyword>
<dbReference type="InterPro" id="IPR036390">
    <property type="entry name" value="WH_DNA-bd_sf"/>
</dbReference>
<dbReference type="InterPro" id="IPR005119">
    <property type="entry name" value="LysR_subst-bd"/>
</dbReference>
<evidence type="ECO:0000256" key="4">
    <source>
        <dbReference type="ARBA" id="ARBA00023163"/>
    </source>
</evidence>
<feature type="domain" description="HTH lysR-type" evidence="5">
    <location>
        <begin position="1"/>
        <end position="58"/>
    </location>
</feature>
<dbReference type="InterPro" id="IPR036388">
    <property type="entry name" value="WH-like_DNA-bd_sf"/>
</dbReference>
<comment type="caution">
    <text evidence="6">The sequence shown here is derived from an EMBL/GenBank/DDBJ whole genome shotgun (WGS) entry which is preliminary data.</text>
</comment>
<name>A0ABT2TEY6_9FIRM</name>
<evidence type="ECO:0000259" key="5">
    <source>
        <dbReference type="PROSITE" id="PS50931"/>
    </source>
</evidence>
<evidence type="ECO:0000256" key="1">
    <source>
        <dbReference type="ARBA" id="ARBA00009437"/>
    </source>
</evidence>